<dbReference type="STRING" id="314271.RB2654_16211"/>
<sequence>MTRILPRILRTLPLRTAQTADPHDHPDLSGLTPGQLADLPRPSRIALTTPAQ</sequence>
<reference evidence="2 3" key="1">
    <citation type="journal article" date="2010" name="J. Bacteriol.">
        <title>Genome sequences of Pelagibaca bermudensis HTCC2601T and Maritimibacter alkaliphilus HTCC2654T, the type strains of two marine Roseobacter genera.</title>
        <authorList>
            <person name="Thrash J.C."/>
            <person name="Cho J.C."/>
            <person name="Ferriera S."/>
            <person name="Johnson J."/>
            <person name="Vergin K.L."/>
            <person name="Giovannoni S.J."/>
        </authorList>
    </citation>
    <scope>NUCLEOTIDE SEQUENCE [LARGE SCALE GENOMIC DNA]</scope>
    <source>
        <strain evidence="2 3">HTCC2654</strain>
    </source>
</reference>
<proteinExistence type="predicted"/>
<dbReference type="RefSeq" id="WP_008333501.1">
    <property type="nucleotide sequence ID" value="NZ_CH902578.1"/>
</dbReference>
<protein>
    <submittedName>
        <fullName evidence="2">Uncharacterized protein</fullName>
    </submittedName>
</protein>
<evidence type="ECO:0000313" key="2">
    <source>
        <dbReference type="EMBL" id="EAQ14230.1"/>
    </source>
</evidence>
<organism evidence="2 3">
    <name type="scientific">Maritimibacter alkaliphilus HTCC2654</name>
    <dbReference type="NCBI Taxonomy" id="314271"/>
    <lineage>
        <taxon>Bacteria</taxon>
        <taxon>Pseudomonadati</taxon>
        <taxon>Pseudomonadota</taxon>
        <taxon>Alphaproteobacteria</taxon>
        <taxon>Rhodobacterales</taxon>
        <taxon>Roseobacteraceae</taxon>
        <taxon>Maritimibacter</taxon>
    </lineage>
</organism>
<accession>A3VB97</accession>
<feature type="region of interest" description="Disordered" evidence="1">
    <location>
        <begin position="15"/>
        <end position="52"/>
    </location>
</feature>
<gene>
    <name evidence="2" type="ORF">RB2654_16211</name>
</gene>
<name>A3VB97_9RHOB</name>
<dbReference type="EMBL" id="AAMT01000002">
    <property type="protein sequence ID" value="EAQ14230.1"/>
    <property type="molecule type" value="Genomic_DNA"/>
</dbReference>
<keyword evidence="3" id="KW-1185">Reference proteome</keyword>
<dbReference type="HOGENOM" id="CLU_3081561_0_0_5"/>
<evidence type="ECO:0000256" key="1">
    <source>
        <dbReference type="SAM" id="MobiDB-lite"/>
    </source>
</evidence>
<evidence type="ECO:0000313" key="3">
    <source>
        <dbReference type="Proteomes" id="UP000002931"/>
    </source>
</evidence>
<dbReference type="Proteomes" id="UP000002931">
    <property type="component" value="Unassembled WGS sequence"/>
</dbReference>
<dbReference type="AlphaFoldDB" id="A3VB97"/>
<comment type="caution">
    <text evidence="2">The sequence shown here is derived from an EMBL/GenBank/DDBJ whole genome shotgun (WGS) entry which is preliminary data.</text>
</comment>